<feature type="non-terminal residue" evidence="1">
    <location>
        <position position="1"/>
    </location>
</feature>
<dbReference type="OrthoDB" id="8185403at2759"/>
<dbReference type="EMBL" id="ASPP01002753">
    <property type="protein sequence ID" value="ETO34228.1"/>
    <property type="molecule type" value="Genomic_DNA"/>
</dbReference>
<dbReference type="SUPFAM" id="SSF50965">
    <property type="entry name" value="Galactose oxidase, central domain"/>
    <property type="match status" value="1"/>
</dbReference>
<evidence type="ECO:0000313" key="1">
    <source>
        <dbReference type="EMBL" id="ETO34228.1"/>
    </source>
</evidence>
<evidence type="ECO:0008006" key="3">
    <source>
        <dbReference type="Google" id="ProtNLM"/>
    </source>
</evidence>
<proteinExistence type="predicted"/>
<gene>
    <name evidence="1" type="ORF">RFI_02867</name>
</gene>
<dbReference type="Gene3D" id="2.120.10.80">
    <property type="entry name" value="Kelch-type beta propeller"/>
    <property type="match status" value="1"/>
</dbReference>
<reference evidence="1 2" key="1">
    <citation type="journal article" date="2013" name="Curr. Biol.">
        <title>The Genome of the Foraminiferan Reticulomyxa filosa.</title>
        <authorList>
            <person name="Glockner G."/>
            <person name="Hulsmann N."/>
            <person name="Schleicher M."/>
            <person name="Noegel A.A."/>
            <person name="Eichinger L."/>
            <person name="Gallinger C."/>
            <person name="Pawlowski J."/>
            <person name="Sierra R."/>
            <person name="Euteneuer U."/>
            <person name="Pillet L."/>
            <person name="Moustafa A."/>
            <person name="Platzer M."/>
            <person name="Groth M."/>
            <person name="Szafranski K."/>
            <person name="Schliwa M."/>
        </authorList>
    </citation>
    <scope>NUCLEOTIDE SEQUENCE [LARGE SCALE GENOMIC DNA]</scope>
</reference>
<name>X6P7Y6_RETFI</name>
<comment type="caution">
    <text evidence="1">The sequence shown here is derived from an EMBL/GenBank/DDBJ whole genome shotgun (WGS) entry which is preliminary data.</text>
</comment>
<dbReference type="Proteomes" id="UP000023152">
    <property type="component" value="Unassembled WGS sequence"/>
</dbReference>
<protein>
    <recommendedName>
        <fullName evidence="3">Kelch motif family protein</fullName>
    </recommendedName>
</protein>
<organism evidence="1 2">
    <name type="scientific">Reticulomyxa filosa</name>
    <dbReference type="NCBI Taxonomy" id="46433"/>
    <lineage>
        <taxon>Eukaryota</taxon>
        <taxon>Sar</taxon>
        <taxon>Rhizaria</taxon>
        <taxon>Retaria</taxon>
        <taxon>Foraminifera</taxon>
        <taxon>Monothalamids</taxon>
        <taxon>Reticulomyxidae</taxon>
        <taxon>Reticulomyxa</taxon>
    </lineage>
</organism>
<dbReference type="InterPro" id="IPR015915">
    <property type="entry name" value="Kelch-typ_b-propeller"/>
</dbReference>
<dbReference type="AlphaFoldDB" id="X6P7Y6"/>
<accession>X6P7Y6</accession>
<evidence type="ECO:0000313" key="2">
    <source>
        <dbReference type="Proteomes" id="UP000023152"/>
    </source>
</evidence>
<keyword evidence="2" id="KW-1185">Reference proteome</keyword>
<sequence>TANLDMQVEKHKKKCKKVFGTLKLRTFLNIFQLSYFININNMDNQSFQMLKDLPISLESAQCVSHKNELLICGCLDELYCYSYHIIKNEYHFICEYSDDNNKNSNEITLLSFGGYYKHTLVMKYVSVWDNTLDIPKSKKSKKLNNYNQWTPFTDNQNNQIIIGRDNDNYEVARAVIGGRNNNLLFITYKCDNISVKYKMLLFCNNTGLSIEYDGEFKFYELTVIDDIKLLNGYSYLIVNDTILLFGGANYSRISKLVHKYSIRENKWITFKNILTINLSFCIATFIEKNNEIHIIGSKKNFKKIYIK</sequence>
<dbReference type="InterPro" id="IPR011043">
    <property type="entry name" value="Gal_Oxase/kelch_b-propeller"/>
</dbReference>